<dbReference type="InterPro" id="IPR058031">
    <property type="entry name" value="AAA_lid_NorR"/>
</dbReference>
<reference evidence="11 12" key="1">
    <citation type="submission" date="2006-02" db="EMBL/GenBank/DDBJ databases">
        <authorList>
            <person name="Pinhassi J."/>
            <person name="Pedros-Alio C."/>
            <person name="Ferriera S."/>
            <person name="Johnson J."/>
            <person name="Kravitz S."/>
            <person name="Halpern A."/>
            <person name="Remington K."/>
            <person name="Beeson K."/>
            <person name="Tran B."/>
            <person name="Rogers Y.-H."/>
            <person name="Friedman R."/>
            <person name="Venter J.C."/>
        </authorList>
    </citation>
    <scope>NUCLEOTIDE SEQUENCE [LARGE SCALE GENOMIC DNA]</scope>
    <source>
        <strain evidence="11 12">MED297</strain>
    </source>
</reference>
<dbReference type="PROSITE" id="PS00676">
    <property type="entry name" value="SIGMA54_INTERACT_2"/>
    <property type="match status" value="1"/>
</dbReference>
<dbReference type="RefSeq" id="WP_008043203.1">
    <property type="nucleotide sequence ID" value="NZ_CH724150.1"/>
</dbReference>
<feature type="domain" description="Response regulatory" evidence="10">
    <location>
        <begin position="16"/>
        <end position="130"/>
    </location>
</feature>
<dbReference type="FunFam" id="3.40.50.2300:FF:000018">
    <property type="entry name" value="DNA-binding transcriptional regulator NtrC"/>
    <property type="match status" value="1"/>
</dbReference>
<dbReference type="EMBL" id="AAOE01000029">
    <property type="protein sequence ID" value="EAR07930.1"/>
    <property type="molecule type" value="Genomic_DNA"/>
</dbReference>
<dbReference type="GO" id="GO:0005524">
    <property type="term" value="F:ATP binding"/>
    <property type="evidence" value="ECO:0007669"/>
    <property type="project" value="UniProtKB-KW"/>
</dbReference>
<dbReference type="PANTHER" id="PTHR32071:SF116">
    <property type="entry name" value="TRANSCRIPTIONAL REGULATORY PROTEIN GLRR"/>
    <property type="match status" value="1"/>
</dbReference>
<dbReference type="STRING" id="314283.MED297_15410"/>
<dbReference type="SMART" id="SM00382">
    <property type="entry name" value="AAA"/>
    <property type="match status" value="1"/>
</dbReference>
<dbReference type="FunFam" id="3.40.50.300:FF:000006">
    <property type="entry name" value="DNA-binding transcriptional regulator NtrC"/>
    <property type="match status" value="1"/>
</dbReference>
<feature type="domain" description="Sigma-54 factor interaction" evidence="9">
    <location>
        <begin position="145"/>
        <end position="374"/>
    </location>
</feature>
<organism evidence="11 12">
    <name type="scientific">Reinekea blandensis MED297</name>
    <dbReference type="NCBI Taxonomy" id="314283"/>
    <lineage>
        <taxon>Bacteria</taxon>
        <taxon>Pseudomonadati</taxon>
        <taxon>Pseudomonadota</taxon>
        <taxon>Gammaproteobacteria</taxon>
        <taxon>Oceanospirillales</taxon>
        <taxon>Saccharospirillaceae</taxon>
        <taxon>Reinekea</taxon>
    </lineage>
</organism>
<dbReference type="HOGENOM" id="CLU_000445_0_6_6"/>
<dbReference type="Gene3D" id="3.40.50.2300">
    <property type="match status" value="1"/>
</dbReference>
<dbReference type="InterPro" id="IPR002078">
    <property type="entry name" value="Sigma_54_int"/>
</dbReference>
<dbReference type="InterPro" id="IPR003593">
    <property type="entry name" value="AAA+_ATPase"/>
</dbReference>
<evidence type="ECO:0000259" key="10">
    <source>
        <dbReference type="PROSITE" id="PS50110"/>
    </source>
</evidence>
<dbReference type="Gene3D" id="1.10.8.60">
    <property type="match status" value="1"/>
</dbReference>
<keyword evidence="7" id="KW-0804">Transcription</keyword>
<evidence type="ECO:0000256" key="4">
    <source>
        <dbReference type="ARBA" id="ARBA00023012"/>
    </source>
</evidence>
<dbReference type="InterPro" id="IPR001789">
    <property type="entry name" value="Sig_transdc_resp-reg_receiver"/>
</dbReference>
<evidence type="ECO:0000256" key="1">
    <source>
        <dbReference type="ARBA" id="ARBA00022553"/>
    </source>
</evidence>
<dbReference type="Pfam" id="PF00158">
    <property type="entry name" value="Sigma54_activat"/>
    <property type="match status" value="1"/>
</dbReference>
<gene>
    <name evidence="11" type="ORF">MED297_15410</name>
</gene>
<evidence type="ECO:0000313" key="11">
    <source>
        <dbReference type="EMBL" id="EAR07930.1"/>
    </source>
</evidence>
<dbReference type="CDD" id="cd00009">
    <property type="entry name" value="AAA"/>
    <property type="match status" value="1"/>
</dbReference>
<evidence type="ECO:0000313" key="12">
    <source>
        <dbReference type="Proteomes" id="UP000005953"/>
    </source>
</evidence>
<comment type="caution">
    <text evidence="11">The sequence shown here is derived from an EMBL/GenBank/DDBJ whole genome shotgun (WGS) entry which is preliminary data.</text>
</comment>
<evidence type="ECO:0000256" key="3">
    <source>
        <dbReference type="ARBA" id="ARBA00022840"/>
    </source>
</evidence>
<dbReference type="Gene3D" id="1.10.10.60">
    <property type="entry name" value="Homeodomain-like"/>
    <property type="match status" value="1"/>
</dbReference>
<dbReference type="Pfam" id="PF25601">
    <property type="entry name" value="AAA_lid_14"/>
    <property type="match status" value="1"/>
</dbReference>
<dbReference type="PROSITE" id="PS00688">
    <property type="entry name" value="SIGMA54_INTERACT_3"/>
    <property type="match status" value="1"/>
</dbReference>
<dbReference type="InterPro" id="IPR025943">
    <property type="entry name" value="Sigma_54_int_dom_ATP-bd_2"/>
</dbReference>
<dbReference type="SUPFAM" id="SSF52172">
    <property type="entry name" value="CheY-like"/>
    <property type="match status" value="1"/>
</dbReference>
<protein>
    <submittedName>
        <fullName evidence="11">Putative transcriptional regulator of two-component regulator protein (EBP familiiy)</fullName>
    </submittedName>
</protein>
<dbReference type="Gene3D" id="3.40.50.300">
    <property type="entry name" value="P-loop containing nucleotide triphosphate hydrolases"/>
    <property type="match status" value="1"/>
</dbReference>
<evidence type="ECO:0000256" key="6">
    <source>
        <dbReference type="ARBA" id="ARBA00023125"/>
    </source>
</evidence>
<evidence type="ECO:0000259" key="9">
    <source>
        <dbReference type="PROSITE" id="PS50045"/>
    </source>
</evidence>
<keyword evidence="3" id="KW-0067">ATP-binding</keyword>
<evidence type="ECO:0000256" key="8">
    <source>
        <dbReference type="PROSITE-ProRule" id="PRU00169"/>
    </source>
</evidence>
<dbReference type="GO" id="GO:0003677">
    <property type="term" value="F:DNA binding"/>
    <property type="evidence" value="ECO:0007669"/>
    <property type="project" value="UniProtKB-KW"/>
</dbReference>
<feature type="modified residue" description="4-aspartylphosphate" evidence="8">
    <location>
        <position position="65"/>
    </location>
</feature>
<proteinExistence type="predicted"/>
<dbReference type="Pfam" id="PF00072">
    <property type="entry name" value="Response_reg"/>
    <property type="match status" value="1"/>
</dbReference>
<accession>A4BIZ7</accession>
<name>A4BIZ7_9GAMM</name>
<dbReference type="SUPFAM" id="SSF46689">
    <property type="entry name" value="Homeodomain-like"/>
    <property type="match status" value="1"/>
</dbReference>
<dbReference type="Proteomes" id="UP000005953">
    <property type="component" value="Unassembled WGS sequence"/>
</dbReference>
<dbReference type="SUPFAM" id="SSF52540">
    <property type="entry name" value="P-loop containing nucleoside triphosphate hydrolases"/>
    <property type="match status" value="1"/>
</dbReference>
<keyword evidence="2" id="KW-0547">Nucleotide-binding</keyword>
<dbReference type="AlphaFoldDB" id="A4BIZ7"/>
<keyword evidence="4" id="KW-0902">Two-component regulatory system</keyword>
<dbReference type="InterPro" id="IPR009057">
    <property type="entry name" value="Homeodomain-like_sf"/>
</dbReference>
<dbReference type="InterPro" id="IPR025944">
    <property type="entry name" value="Sigma_54_int_dom_CS"/>
</dbReference>
<evidence type="ECO:0000256" key="5">
    <source>
        <dbReference type="ARBA" id="ARBA00023015"/>
    </source>
</evidence>
<dbReference type="GO" id="GO:0000160">
    <property type="term" value="P:phosphorelay signal transduction system"/>
    <property type="evidence" value="ECO:0007669"/>
    <property type="project" value="UniProtKB-KW"/>
</dbReference>
<keyword evidence="5" id="KW-0805">Transcription regulation</keyword>
<dbReference type="GO" id="GO:0006355">
    <property type="term" value="P:regulation of DNA-templated transcription"/>
    <property type="evidence" value="ECO:0007669"/>
    <property type="project" value="InterPro"/>
</dbReference>
<dbReference type="PROSITE" id="PS50110">
    <property type="entry name" value="RESPONSE_REGULATORY"/>
    <property type="match status" value="1"/>
</dbReference>
<evidence type="ECO:0000256" key="7">
    <source>
        <dbReference type="ARBA" id="ARBA00023163"/>
    </source>
</evidence>
<dbReference type="PROSITE" id="PS50045">
    <property type="entry name" value="SIGMA54_INTERACT_4"/>
    <property type="match status" value="1"/>
</dbReference>
<keyword evidence="12" id="KW-1185">Reference proteome</keyword>
<dbReference type="InterPro" id="IPR027417">
    <property type="entry name" value="P-loop_NTPase"/>
</dbReference>
<keyword evidence="6" id="KW-0238">DNA-binding</keyword>
<dbReference type="PANTHER" id="PTHR32071">
    <property type="entry name" value="TRANSCRIPTIONAL REGULATORY PROTEIN"/>
    <property type="match status" value="1"/>
</dbReference>
<sequence length="455" mass="50009">MSAIDTASPVPKPQDPVLVIDDDSQLLKLVEIRLNSEGYAVVTADSAAQAKKKLASQRVSMVLSDLRMPGEDGLMLLDFINAEFPTIPVIIMTAHGTIHDAVEATENGALGFLTKPIDHQQLRSTLTNACAQISNATGGDWQSDIVYQSQKMHQLMEQVGQVAPRDISLMITGASGTGKELMAQAIHKASCRANKPFIAVNCGALPEHLLESELFGHKKGAFTGAVSDHQGLFQAADGGTLFLDEIGDMPLALQVKLLRVLQEKSIRPVGSTKTIDVDVRVVSATHRNLKEAMSEGQFREDLFYRLCVVNVQIPSLSERPEDIPVLTRVLLHRIAQKQGVKITRFADDAMLKLCQSNWPGNVRQLINVIEQCVAMSQSPVISRALVNQALLDSHNYFPTLAEARDAYERSYLIRVLTMTDGVASRAAELAGRNRTEFYKLLKKHELDVNSFKPQH</sequence>
<evidence type="ECO:0000256" key="2">
    <source>
        <dbReference type="ARBA" id="ARBA00022741"/>
    </source>
</evidence>
<dbReference type="SMART" id="SM00448">
    <property type="entry name" value="REC"/>
    <property type="match status" value="1"/>
</dbReference>
<dbReference type="InterPro" id="IPR011006">
    <property type="entry name" value="CheY-like_superfamily"/>
</dbReference>
<keyword evidence="1 8" id="KW-0597">Phosphoprotein</keyword>